<proteinExistence type="predicted"/>
<dbReference type="AlphaFoldDB" id="A0A6J4VWK0"/>
<organism evidence="1">
    <name type="scientific">uncultured Thermomicrobiales bacterium</name>
    <dbReference type="NCBI Taxonomy" id="1645740"/>
    <lineage>
        <taxon>Bacteria</taxon>
        <taxon>Pseudomonadati</taxon>
        <taxon>Thermomicrobiota</taxon>
        <taxon>Thermomicrobia</taxon>
        <taxon>Thermomicrobiales</taxon>
        <taxon>environmental samples</taxon>
    </lineage>
</organism>
<sequence length="84" mass="9379">MGLLTSFERYTVRYRCSDRRGRTALIVEDSAGAAYLFTSGTLQGRMGGNNASTRLAKRLEQVAHWRQVPRVAPYTLDGLRQMAG</sequence>
<evidence type="ECO:0000313" key="1">
    <source>
        <dbReference type="EMBL" id="CAA9589285.1"/>
    </source>
</evidence>
<gene>
    <name evidence="1" type="ORF">AVDCRST_MAG18-4593</name>
</gene>
<name>A0A6J4VWK0_9BACT</name>
<dbReference type="EMBL" id="CADCWN010000368">
    <property type="protein sequence ID" value="CAA9589285.1"/>
    <property type="molecule type" value="Genomic_DNA"/>
</dbReference>
<reference evidence="1" key="1">
    <citation type="submission" date="2020-02" db="EMBL/GenBank/DDBJ databases">
        <authorList>
            <person name="Meier V. D."/>
        </authorList>
    </citation>
    <scope>NUCLEOTIDE SEQUENCE</scope>
    <source>
        <strain evidence="1">AVDCRST_MAG18</strain>
    </source>
</reference>
<accession>A0A6J4VWK0</accession>
<protein>
    <submittedName>
        <fullName evidence="1">Uncharacterized protein</fullName>
    </submittedName>
</protein>